<keyword evidence="1" id="KW-0032">Aminotransferase</keyword>
<evidence type="ECO:0000313" key="1">
    <source>
        <dbReference type="EMBL" id="MBE9466368.1"/>
    </source>
</evidence>
<protein>
    <submittedName>
        <fullName evidence="1">Aminotransferase class IV</fullName>
    </submittedName>
</protein>
<organism evidence="1 2">
    <name type="scientific">Dyadobacter subterraneus</name>
    <dbReference type="NCBI Taxonomy" id="2773304"/>
    <lineage>
        <taxon>Bacteria</taxon>
        <taxon>Pseudomonadati</taxon>
        <taxon>Bacteroidota</taxon>
        <taxon>Cytophagia</taxon>
        <taxon>Cytophagales</taxon>
        <taxon>Spirosomataceae</taxon>
        <taxon>Dyadobacter</taxon>
    </lineage>
</organism>
<dbReference type="InterPro" id="IPR001544">
    <property type="entry name" value="Aminotrans_IV"/>
</dbReference>
<evidence type="ECO:0000313" key="2">
    <source>
        <dbReference type="Proteomes" id="UP000634134"/>
    </source>
</evidence>
<comment type="caution">
    <text evidence="1">The sequence shown here is derived from an EMBL/GenBank/DDBJ whole genome shotgun (WGS) entry which is preliminary data.</text>
</comment>
<dbReference type="SUPFAM" id="SSF56752">
    <property type="entry name" value="D-aminoacid aminotransferase-like PLP-dependent enzymes"/>
    <property type="match status" value="1"/>
</dbReference>
<dbReference type="Pfam" id="PF01063">
    <property type="entry name" value="Aminotran_4"/>
    <property type="match status" value="1"/>
</dbReference>
<dbReference type="GO" id="GO:0008483">
    <property type="term" value="F:transaminase activity"/>
    <property type="evidence" value="ECO:0007669"/>
    <property type="project" value="UniProtKB-KW"/>
</dbReference>
<proteinExistence type="predicted"/>
<sequence length="200" mass="23326">MSLPLCFETICVKNRQLVNLSYHEARLNKTRTELFGFTDSWNLAELISVPDNITDGYYKCRLAYSEKIDNIKWEPYNFRTITKIRPVYDDTIDYSFKYDDRTSLNNLYEKRGDAEEILIIKNGMVTDTLYCNVAFQKDGQWFTPDSPLLPGTQRAFLLDSGIIEEARISENDISDYSHIKLFNAMISWENTTVLEVEVIQ</sequence>
<keyword evidence="2" id="KW-1185">Reference proteome</keyword>
<accession>A0ABR9WLX9</accession>
<dbReference type="RefSeq" id="WP_194124596.1">
    <property type="nucleotide sequence ID" value="NZ_JACYGY010000002.1"/>
</dbReference>
<dbReference type="Gene3D" id="3.30.470.10">
    <property type="match status" value="1"/>
</dbReference>
<dbReference type="InterPro" id="IPR043131">
    <property type="entry name" value="BCAT-like_N"/>
</dbReference>
<dbReference type="Gene3D" id="3.20.10.10">
    <property type="entry name" value="D-amino Acid Aminotransferase, subunit A, domain 2"/>
    <property type="match status" value="1"/>
</dbReference>
<gene>
    <name evidence="1" type="ORF">IEE83_31260</name>
</gene>
<dbReference type="InterPro" id="IPR043132">
    <property type="entry name" value="BCAT-like_C"/>
</dbReference>
<dbReference type="InterPro" id="IPR036038">
    <property type="entry name" value="Aminotransferase-like"/>
</dbReference>
<dbReference type="EMBL" id="JACYGY010000002">
    <property type="protein sequence ID" value="MBE9466368.1"/>
    <property type="molecule type" value="Genomic_DNA"/>
</dbReference>
<name>A0ABR9WLX9_9BACT</name>
<keyword evidence="1" id="KW-0808">Transferase</keyword>
<reference evidence="2" key="1">
    <citation type="submission" date="2023-07" db="EMBL/GenBank/DDBJ databases">
        <title>Dyadobacter sp. nov 'subterranea' isolated from contaminted grondwater.</title>
        <authorList>
            <person name="Szabo I."/>
            <person name="Al-Omari J."/>
            <person name="Szerdahelyi S.G."/>
            <person name="Rado J."/>
        </authorList>
    </citation>
    <scope>NUCLEOTIDE SEQUENCE [LARGE SCALE GENOMIC DNA]</scope>
    <source>
        <strain evidence="2">UP-52</strain>
    </source>
</reference>
<dbReference type="Proteomes" id="UP000634134">
    <property type="component" value="Unassembled WGS sequence"/>
</dbReference>